<evidence type="ECO:0000313" key="12">
    <source>
        <dbReference type="Proteomes" id="UP001630127"/>
    </source>
</evidence>
<evidence type="ECO:0000256" key="2">
    <source>
        <dbReference type="ARBA" id="ARBA00010617"/>
    </source>
</evidence>
<keyword evidence="5" id="KW-0479">Metal-binding</keyword>
<dbReference type="InterPro" id="IPR050665">
    <property type="entry name" value="Cytochrome_P450_Monooxygen"/>
</dbReference>
<comment type="similarity">
    <text evidence="2">Belongs to the cytochrome P450 family.</text>
</comment>
<dbReference type="GO" id="GO:0004497">
    <property type="term" value="F:monooxygenase activity"/>
    <property type="evidence" value="ECO:0007669"/>
    <property type="project" value="UniProtKB-KW"/>
</dbReference>
<dbReference type="GO" id="GO:0016020">
    <property type="term" value="C:membrane"/>
    <property type="evidence" value="ECO:0007669"/>
    <property type="project" value="UniProtKB-SubCell"/>
</dbReference>
<reference evidence="11 12" key="1">
    <citation type="submission" date="2024-11" db="EMBL/GenBank/DDBJ databases">
        <title>A near-complete genome assembly of Cinchona calisaya.</title>
        <authorList>
            <person name="Lian D.C."/>
            <person name="Zhao X.W."/>
            <person name="Wei L."/>
        </authorList>
    </citation>
    <scope>NUCLEOTIDE SEQUENCE [LARGE SCALE GENOMIC DNA]</scope>
    <source>
        <tissue evidence="11">Nenye</tissue>
    </source>
</reference>
<evidence type="ECO:0000256" key="8">
    <source>
        <dbReference type="ARBA" id="ARBA00023004"/>
    </source>
</evidence>
<evidence type="ECO:0000313" key="11">
    <source>
        <dbReference type="EMBL" id="KAL3509075.1"/>
    </source>
</evidence>
<evidence type="ECO:0000256" key="10">
    <source>
        <dbReference type="ARBA" id="ARBA00023136"/>
    </source>
</evidence>
<keyword evidence="3" id="KW-0349">Heme</keyword>
<evidence type="ECO:0000256" key="4">
    <source>
        <dbReference type="ARBA" id="ARBA00022692"/>
    </source>
</evidence>
<keyword evidence="9" id="KW-0503">Monooxygenase</keyword>
<accession>A0ABD2YNW6</accession>
<evidence type="ECO:0000256" key="7">
    <source>
        <dbReference type="ARBA" id="ARBA00023002"/>
    </source>
</evidence>
<keyword evidence="7" id="KW-0560">Oxidoreductase</keyword>
<dbReference type="InterPro" id="IPR036396">
    <property type="entry name" value="Cyt_P450_sf"/>
</dbReference>
<comment type="caution">
    <text evidence="11">The sequence shown here is derived from an EMBL/GenBank/DDBJ whole genome shotgun (WGS) entry which is preliminary data.</text>
</comment>
<keyword evidence="12" id="KW-1185">Reference proteome</keyword>
<gene>
    <name evidence="11" type="ORF">ACH5RR_028476</name>
</gene>
<dbReference type="InterPro" id="IPR001128">
    <property type="entry name" value="Cyt_P450"/>
</dbReference>
<proteinExistence type="inferred from homology"/>
<keyword evidence="10" id="KW-0472">Membrane</keyword>
<comment type="subcellular location">
    <subcellularLocation>
        <location evidence="1">Membrane</location>
    </subcellularLocation>
</comment>
<evidence type="ECO:0000256" key="3">
    <source>
        <dbReference type="ARBA" id="ARBA00022617"/>
    </source>
</evidence>
<evidence type="ECO:0000256" key="9">
    <source>
        <dbReference type="ARBA" id="ARBA00023033"/>
    </source>
</evidence>
<evidence type="ECO:0000256" key="5">
    <source>
        <dbReference type="ARBA" id="ARBA00022723"/>
    </source>
</evidence>
<keyword evidence="8" id="KW-0408">Iron</keyword>
<keyword evidence="6" id="KW-1133">Transmembrane helix</keyword>
<dbReference type="AlphaFoldDB" id="A0ABD2YNW6"/>
<dbReference type="Proteomes" id="UP001630127">
    <property type="component" value="Unassembled WGS sequence"/>
</dbReference>
<evidence type="ECO:0000256" key="1">
    <source>
        <dbReference type="ARBA" id="ARBA00004370"/>
    </source>
</evidence>
<dbReference type="SUPFAM" id="SSF48264">
    <property type="entry name" value="Cytochrome P450"/>
    <property type="match status" value="3"/>
</dbReference>
<keyword evidence="4" id="KW-0812">Transmembrane</keyword>
<evidence type="ECO:0000256" key="6">
    <source>
        <dbReference type="ARBA" id="ARBA00022989"/>
    </source>
</evidence>
<protein>
    <recommendedName>
        <fullName evidence="13">Cytochrome P450</fullName>
    </recommendedName>
</protein>
<name>A0ABD2YNW6_9GENT</name>
<evidence type="ECO:0008006" key="13">
    <source>
        <dbReference type="Google" id="ProtNLM"/>
    </source>
</evidence>
<sequence length="659" mass="76138">MMLDEAKTKPINLSDDIVPRIVPFVLETIKKYGRDCFIWLGPYPSMIILEPELLKEIFMKNFLFGKPPTHPLGRLLAEGLVMANGDEWIKHRKIINSAFHLEKLKVTVILNEVLRLYSPAPSLDRRIQEGTKLGMYNFPARVLLTLPIILLRHDPKKWGVDVKEFKAERFSEGVSNATKGQFSFFPFGWGARASIGQNFAMIEVKLAMAMILQRFSFELSPSYAHAPQSLQFNLSTWIIHRQEDNRRWIGAAIKQYLDLEFKTLDNTHEIFYRVRMKHIAFIKVTMILNKVLRLYPPALALNRRVDEETKVGQLSLPAGVMLWLQVILLHHDGEIWGDDAKEFRPGRFSQGLPKDFCFELSPSSRSLHCIYFSTSACCMCYCSYNLYMELESAEFKVVEAKKAGEIAKRTRSSRKFLQIIGWRLQTNGRKTYVWYAPEPAIFLQEPEFLREAAQSIHIFHKPQPGQFTKLLTPGLASYNGDKWAKHRKLINPAFNGEKLKNMLPFFYLSANEMMRKWEDIVSPKGSCELDVWPNLQSMTSDAISRSIWQFLPTKRNRRMSQIAIREIINSRINAMRAGESCDDDLLGRLLKSNSQEIAKHGDRDFGMTTEEERARNEILQLFGSKKTDFDGLNRLKLDFCFELSPSYAYAPYTVFTLQP</sequence>
<dbReference type="PANTHER" id="PTHR24282:SF273">
    <property type="entry name" value="CYTOCHROME P450 CYP72A219-LIKE"/>
    <property type="match status" value="1"/>
</dbReference>
<organism evidence="11 12">
    <name type="scientific">Cinchona calisaya</name>
    <dbReference type="NCBI Taxonomy" id="153742"/>
    <lineage>
        <taxon>Eukaryota</taxon>
        <taxon>Viridiplantae</taxon>
        <taxon>Streptophyta</taxon>
        <taxon>Embryophyta</taxon>
        <taxon>Tracheophyta</taxon>
        <taxon>Spermatophyta</taxon>
        <taxon>Magnoliopsida</taxon>
        <taxon>eudicotyledons</taxon>
        <taxon>Gunneridae</taxon>
        <taxon>Pentapetalae</taxon>
        <taxon>asterids</taxon>
        <taxon>lamiids</taxon>
        <taxon>Gentianales</taxon>
        <taxon>Rubiaceae</taxon>
        <taxon>Cinchonoideae</taxon>
        <taxon>Cinchoneae</taxon>
        <taxon>Cinchona</taxon>
    </lineage>
</organism>
<dbReference type="EMBL" id="JBJUIK010000012">
    <property type="protein sequence ID" value="KAL3509075.1"/>
    <property type="molecule type" value="Genomic_DNA"/>
</dbReference>
<dbReference type="Pfam" id="PF00067">
    <property type="entry name" value="p450"/>
    <property type="match status" value="4"/>
</dbReference>
<dbReference type="GO" id="GO:0046872">
    <property type="term" value="F:metal ion binding"/>
    <property type="evidence" value="ECO:0007669"/>
    <property type="project" value="UniProtKB-KW"/>
</dbReference>
<dbReference type="PANTHER" id="PTHR24282">
    <property type="entry name" value="CYTOCHROME P450 FAMILY MEMBER"/>
    <property type="match status" value="1"/>
</dbReference>
<dbReference type="Gene3D" id="1.10.630.10">
    <property type="entry name" value="Cytochrome P450"/>
    <property type="match status" value="4"/>
</dbReference>